<dbReference type="PROSITE" id="PS50005">
    <property type="entry name" value="TPR"/>
    <property type="match status" value="1"/>
</dbReference>
<reference evidence="5 6" key="1">
    <citation type="submission" date="2024-10" db="EMBL/GenBank/DDBJ databases">
        <title>The Natural Products Discovery Center: Release of the First 8490 Sequenced Strains for Exploring Actinobacteria Biosynthetic Diversity.</title>
        <authorList>
            <person name="Kalkreuter E."/>
            <person name="Kautsar S.A."/>
            <person name="Yang D."/>
            <person name="Bader C.D."/>
            <person name="Teijaro C.N."/>
            <person name="Fluegel L."/>
            <person name="Davis C.M."/>
            <person name="Simpson J.R."/>
            <person name="Lauterbach L."/>
            <person name="Steele A.D."/>
            <person name="Gui C."/>
            <person name="Meng S."/>
            <person name="Li G."/>
            <person name="Viehrig K."/>
            <person name="Ye F."/>
            <person name="Su P."/>
            <person name="Kiefer A.F."/>
            <person name="Nichols A."/>
            <person name="Cepeda A.J."/>
            <person name="Yan W."/>
            <person name="Fan B."/>
            <person name="Jiang Y."/>
            <person name="Adhikari A."/>
            <person name="Zheng C.-J."/>
            <person name="Schuster L."/>
            <person name="Cowan T.M."/>
            <person name="Smanski M.J."/>
            <person name="Chevrette M.G."/>
            <person name="De Carvalho L.P.S."/>
            <person name="Shen B."/>
        </authorList>
    </citation>
    <scope>NUCLEOTIDE SEQUENCE [LARGE SCALE GENOMIC DNA]</scope>
    <source>
        <strain evidence="5 6">NPDC050545</strain>
    </source>
</reference>
<dbReference type="SMART" id="SM00028">
    <property type="entry name" value="TPR"/>
    <property type="match status" value="3"/>
</dbReference>
<sequence length="938" mass="101422">MAHFGILGPLRVCHDDDEIRIPGVRPATVLAVLLVRQGAAVPMDVLIREVFDGEEDVRDPRKQVQIHVTRLRKLLQPLGAGIEWQGAGYVLALGSGALLDAHEFERLRDSGQAAARSGRMLAAAGDFRAASALWRGPVLAGLHGPVISAAAARLEETRLDVVEDRIDADLAVGRHREVVPELKGLLAEYPLRERLHGQLMLALYRSERPSAALGAYEEARRRLAAELGADPGPALRRLHERVLRQDPDLAATPEEPPPAELPMDVRAFVGRCDQLRRLAARLHRPHGERPGEPVVLAIDGPGGLGKSALAIHAAHRAAPHYPDGQLYVALHGATPGMEPLPPYEALCRLLRALGVTDERLPKSTDEAAALLRTVTSRRRLLFLLDNAASAAQVRPLLPGGPGCAVLITSRAPLLAVEHADRLHLDELDEPEAVALLAALAGAGRVRAEPEAAIEVAALCGRLPLALRVMGARLAVRTDWTMAEAAARLRDARHRIDELQEGDLGIRSTFSFSYESLSAEEGGEAAIRLFVLLGLLELPVVGSGVAAALAGRTEATVRRALDRLVQAQLLQVAGTGRFAMHDLMRLFAREKAAEHISFDEARSAIQRAAHAYLATGRDAQLMLLPALAGRTPLGPPERPRDGPAFGAVDQVVTWIDAEGPNLLRIARQTGGLPDDQLTIGLAAALFTCLQFRGPLPDLVELALLGLTAARRSGDGRAQATMLGNLAFAHDRRHRLDEAAACLGDALRLWAALGDTDGQIRTLNKLGIVHVHRDEYERAAHCYTESLRLARTRASKIQEASILNNLGALMNKVGKPADGHQLLRAGLAACRNEPDVQLVGMILGNLGTASRLLGRLHEAVSYFVDSLRQVTKTGDLFTEAESHWLLSEVYDELREHGRARQSREKAVAILLDLKEISAGEAARILGDPSPEMPEPIRRQR</sequence>
<dbReference type="Proteomes" id="UP001612741">
    <property type="component" value="Unassembled WGS sequence"/>
</dbReference>
<dbReference type="InterPro" id="IPR011990">
    <property type="entry name" value="TPR-like_helical_dom_sf"/>
</dbReference>
<dbReference type="Pfam" id="PF13424">
    <property type="entry name" value="TPR_12"/>
    <property type="match status" value="1"/>
</dbReference>
<dbReference type="PRINTS" id="PR00364">
    <property type="entry name" value="DISEASERSIST"/>
</dbReference>
<evidence type="ECO:0000313" key="5">
    <source>
        <dbReference type="EMBL" id="MFI6498839.1"/>
    </source>
</evidence>
<evidence type="ECO:0000256" key="1">
    <source>
        <dbReference type="ARBA" id="ARBA00023015"/>
    </source>
</evidence>
<dbReference type="Gene3D" id="1.10.10.10">
    <property type="entry name" value="Winged helix-like DNA-binding domain superfamily/Winged helix DNA-binding domain"/>
    <property type="match status" value="1"/>
</dbReference>
<evidence type="ECO:0000256" key="3">
    <source>
        <dbReference type="PROSITE-ProRule" id="PRU00339"/>
    </source>
</evidence>
<keyword evidence="2" id="KW-0804">Transcription</keyword>
<dbReference type="InterPro" id="IPR036388">
    <property type="entry name" value="WH-like_DNA-bd_sf"/>
</dbReference>
<dbReference type="RefSeq" id="WP_397082074.1">
    <property type="nucleotide sequence ID" value="NZ_JBITGY010000004.1"/>
</dbReference>
<protein>
    <submittedName>
        <fullName evidence="5">BTAD domain-containing putative transcriptional regulator</fullName>
    </submittedName>
</protein>
<name>A0ABW7YU64_9ACTN</name>
<dbReference type="InterPro" id="IPR019734">
    <property type="entry name" value="TPR_rpt"/>
</dbReference>
<feature type="domain" description="Bacterial transcriptional activator" evidence="4">
    <location>
        <begin position="99"/>
        <end position="243"/>
    </location>
</feature>
<comment type="caution">
    <text evidence="5">The sequence shown here is derived from an EMBL/GenBank/DDBJ whole genome shotgun (WGS) entry which is preliminary data.</text>
</comment>
<dbReference type="PANTHER" id="PTHR35807:SF1">
    <property type="entry name" value="TRANSCRIPTIONAL REGULATOR REDD"/>
    <property type="match status" value="1"/>
</dbReference>
<dbReference type="PANTHER" id="PTHR35807">
    <property type="entry name" value="TRANSCRIPTIONAL REGULATOR REDD-RELATED"/>
    <property type="match status" value="1"/>
</dbReference>
<dbReference type="EMBL" id="JBITGY010000004">
    <property type="protein sequence ID" value="MFI6498839.1"/>
    <property type="molecule type" value="Genomic_DNA"/>
</dbReference>
<dbReference type="CDD" id="cd15831">
    <property type="entry name" value="BTAD"/>
    <property type="match status" value="1"/>
</dbReference>
<dbReference type="Gene3D" id="1.25.40.10">
    <property type="entry name" value="Tetratricopeptide repeat domain"/>
    <property type="match status" value="2"/>
</dbReference>
<dbReference type="SUPFAM" id="SSF52540">
    <property type="entry name" value="P-loop containing nucleoside triphosphate hydrolases"/>
    <property type="match status" value="1"/>
</dbReference>
<dbReference type="InterPro" id="IPR027417">
    <property type="entry name" value="P-loop_NTPase"/>
</dbReference>
<proteinExistence type="predicted"/>
<dbReference type="Pfam" id="PF03704">
    <property type="entry name" value="BTAD"/>
    <property type="match status" value="1"/>
</dbReference>
<dbReference type="InterPro" id="IPR051677">
    <property type="entry name" value="AfsR-DnrI-RedD_regulator"/>
</dbReference>
<dbReference type="InterPro" id="IPR005158">
    <property type="entry name" value="BTAD"/>
</dbReference>
<evidence type="ECO:0000313" key="6">
    <source>
        <dbReference type="Proteomes" id="UP001612741"/>
    </source>
</evidence>
<dbReference type="SMART" id="SM01043">
    <property type="entry name" value="BTAD"/>
    <property type="match status" value="1"/>
</dbReference>
<feature type="repeat" description="TPR" evidence="3">
    <location>
        <begin position="758"/>
        <end position="791"/>
    </location>
</feature>
<dbReference type="InterPro" id="IPR016032">
    <property type="entry name" value="Sig_transdc_resp-reg_C-effctor"/>
</dbReference>
<accession>A0ABW7YU64</accession>
<evidence type="ECO:0000256" key="2">
    <source>
        <dbReference type="ARBA" id="ARBA00023163"/>
    </source>
</evidence>
<evidence type="ECO:0000259" key="4">
    <source>
        <dbReference type="SMART" id="SM01043"/>
    </source>
</evidence>
<keyword evidence="3" id="KW-0802">TPR repeat</keyword>
<keyword evidence="6" id="KW-1185">Reference proteome</keyword>
<dbReference type="SUPFAM" id="SSF46894">
    <property type="entry name" value="C-terminal effector domain of the bipartite response regulators"/>
    <property type="match status" value="1"/>
</dbReference>
<dbReference type="SUPFAM" id="SSF48452">
    <property type="entry name" value="TPR-like"/>
    <property type="match status" value="2"/>
</dbReference>
<organism evidence="5 6">
    <name type="scientific">Nonomuraea typhae</name>
    <dbReference type="NCBI Taxonomy" id="2603600"/>
    <lineage>
        <taxon>Bacteria</taxon>
        <taxon>Bacillati</taxon>
        <taxon>Actinomycetota</taxon>
        <taxon>Actinomycetes</taxon>
        <taxon>Streptosporangiales</taxon>
        <taxon>Streptosporangiaceae</taxon>
        <taxon>Nonomuraea</taxon>
    </lineage>
</organism>
<keyword evidence="1" id="KW-0805">Transcription regulation</keyword>
<gene>
    <name evidence="5" type="ORF">ACIBG2_15730</name>
</gene>